<evidence type="ECO:0000313" key="1">
    <source>
        <dbReference type="EMBL" id="GAT46278.1"/>
    </source>
</evidence>
<dbReference type="Gene3D" id="3.80.10.10">
    <property type="entry name" value="Ribonuclease Inhibitor"/>
    <property type="match status" value="1"/>
</dbReference>
<dbReference type="SUPFAM" id="SSF52047">
    <property type="entry name" value="RNI-like"/>
    <property type="match status" value="1"/>
</dbReference>
<accession>A0ABQ0L5D6</accession>
<evidence type="ECO:0000313" key="2">
    <source>
        <dbReference type="Proteomes" id="UP000815677"/>
    </source>
</evidence>
<dbReference type="Proteomes" id="UP000815677">
    <property type="component" value="Unassembled WGS sequence"/>
</dbReference>
<name>A0ABQ0L5D6_MYCCL</name>
<dbReference type="InterPro" id="IPR032675">
    <property type="entry name" value="LRR_dom_sf"/>
</dbReference>
<evidence type="ECO:0008006" key="3">
    <source>
        <dbReference type="Google" id="ProtNLM"/>
    </source>
</evidence>
<dbReference type="InterPro" id="IPR036047">
    <property type="entry name" value="F-box-like_dom_sf"/>
</dbReference>
<dbReference type="SUPFAM" id="SSF81383">
    <property type="entry name" value="F-box domain"/>
    <property type="match status" value="1"/>
</dbReference>
<sequence length="471" mass="53624">MSIPPAAGFPNETWLEILECLPRSHLKRVASTSKRFLALSRPLLFKNINVKLCYEAYAVPRATALPSKLGLLEEKLRLFTSVEIARSVRNLVVRCACRQHRQPSPSSGVEPSCNALASLLFLHLPQFHAVKYLELSFLVLEADNIARLQLLPSLKHLYISFDNRELNPLHGDVPMVSVPSASLDLSVRHESPAGRTARESPSLLRFLDMLDPGTLRKLEVYCSHSAPKDMARITRFSGLQLLAIHAIDSEFDTISFEFGALTPDTFPQLHELEIHGTNLPDSLLVNCPLRKLHVESNDLFAYMPHWHEASCAKILELELDRLPLSLGDLESLERFSSLKKLSIDLNIDQDCFDNGRYTIAEPCFRVHWSGFRLSVYPDFADPESQAAKQLQSLISNTPFWCALLESILVRCPDLRHIWMETYDLPPRGSSTFNWRRAEDGTAHMEFSQDPEIVDEMQEAEWERKTRNKARW</sequence>
<protein>
    <recommendedName>
        <fullName evidence="3">F-box domain-containing protein</fullName>
    </recommendedName>
</protein>
<dbReference type="EMBL" id="DF842209">
    <property type="protein sequence ID" value="GAT46278.1"/>
    <property type="molecule type" value="Genomic_DNA"/>
</dbReference>
<organism evidence="1 2">
    <name type="scientific">Mycena chlorophos</name>
    <name type="common">Agaric fungus</name>
    <name type="synonym">Agaricus chlorophos</name>
    <dbReference type="NCBI Taxonomy" id="658473"/>
    <lineage>
        <taxon>Eukaryota</taxon>
        <taxon>Fungi</taxon>
        <taxon>Dikarya</taxon>
        <taxon>Basidiomycota</taxon>
        <taxon>Agaricomycotina</taxon>
        <taxon>Agaricomycetes</taxon>
        <taxon>Agaricomycetidae</taxon>
        <taxon>Agaricales</taxon>
        <taxon>Marasmiineae</taxon>
        <taxon>Mycenaceae</taxon>
        <taxon>Mycena</taxon>
    </lineage>
</organism>
<keyword evidence="2" id="KW-1185">Reference proteome</keyword>
<proteinExistence type="predicted"/>
<gene>
    <name evidence="1" type="ORF">MCHLO_03814</name>
</gene>
<reference evidence="1" key="1">
    <citation type="submission" date="2014-09" db="EMBL/GenBank/DDBJ databases">
        <title>Genome sequence of the luminous mushroom Mycena chlorophos for searching fungal bioluminescence genes.</title>
        <authorList>
            <person name="Tanaka Y."/>
            <person name="Kasuga D."/>
            <person name="Oba Y."/>
            <person name="Hase S."/>
            <person name="Sato K."/>
            <person name="Oba Y."/>
            <person name="Sakakibara Y."/>
        </authorList>
    </citation>
    <scope>NUCLEOTIDE SEQUENCE</scope>
</reference>